<feature type="region of interest" description="Disordered" evidence="1">
    <location>
        <begin position="242"/>
        <end position="272"/>
    </location>
</feature>
<dbReference type="Proteomes" id="UP000241118">
    <property type="component" value="Unassembled WGS sequence"/>
</dbReference>
<dbReference type="EMBL" id="PYAX01000021">
    <property type="protein sequence ID" value="PSL51384.1"/>
    <property type="molecule type" value="Genomic_DNA"/>
</dbReference>
<proteinExistence type="predicted"/>
<dbReference type="InterPro" id="IPR036465">
    <property type="entry name" value="vWFA_dom_sf"/>
</dbReference>
<accession>A0A2P8HYZ3</accession>
<keyword evidence="3" id="KW-1185">Reference proteome</keyword>
<protein>
    <recommendedName>
        <fullName evidence="4">VWA domain containing CoxE-like protein</fullName>
    </recommendedName>
</protein>
<name>A0A2P8HYZ3_SACCR</name>
<reference evidence="2 3" key="1">
    <citation type="submission" date="2018-03" db="EMBL/GenBank/DDBJ databases">
        <title>Genomic Encyclopedia of Type Strains, Phase III (KMG-III): the genomes of soil and plant-associated and newly described type strains.</title>
        <authorList>
            <person name="Whitman W."/>
        </authorList>
    </citation>
    <scope>NUCLEOTIDE SEQUENCE [LARGE SCALE GENOMIC DNA]</scope>
    <source>
        <strain evidence="2 3">CGMCC 4.7097</strain>
    </source>
</reference>
<sequence>MTAHLVADPDATGAAVFPARPEWLTLSTALADEVEIIADREDLLVTIAPGAGGGAPACFYPARALIEVDGTHLGVDPATVDPANLADRARYATTWGLLTHECGHAKHTAWDVPEGTPPAVAEAAMLLEEPRMEAAQVRRRPDDRRWLRASATNLILADTDATNPARAPQMTKADAAHTAALLLARVDGGILTATETAPVAAMVENILGADLLTELRGLWREALNTADDDADTMIDLGRRWCQAIGTDPDNPDPGADPDASGTPDPSGVPSPLTQAIGQALANVALAVAHEIPPQDPAAVAEARQAAEDAAHEANEATARTVFAGAYHNPKGYGATATAGTRPPTAAERTASRVLARALSTAGVRERVAVKSTSPIPPGRLRMRGALAADAQRAAGATVTAEPFTRTARLVTPGPPLRLGIACDVSGSMGYLRRPVASTAWMLAHAGHRATVPVTTATVIYGAHVRPITHPGTVPDLVTEFEADDGSHDLAAATAALDGALGLSHPGAARLLVIVSDGHYEPDERAAGRAQVDRLRASGCAVLWLTTDDRDDPFDGVTVHKLTSPTATAQAIGRAATAALRATGR</sequence>
<dbReference type="RefSeq" id="WP_106619895.1">
    <property type="nucleotide sequence ID" value="NZ_PYAX01000021.1"/>
</dbReference>
<evidence type="ECO:0000256" key="1">
    <source>
        <dbReference type="SAM" id="MobiDB-lite"/>
    </source>
</evidence>
<evidence type="ECO:0000313" key="2">
    <source>
        <dbReference type="EMBL" id="PSL51384.1"/>
    </source>
</evidence>
<dbReference type="SUPFAM" id="SSF53300">
    <property type="entry name" value="vWA-like"/>
    <property type="match status" value="1"/>
</dbReference>
<gene>
    <name evidence="2" type="ORF">B0I31_12113</name>
</gene>
<comment type="caution">
    <text evidence="2">The sequence shown here is derived from an EMBL/GenBank/DDBJ whole genome shotgun (WGS) entry which is preliminary data.</text>
</comment>
<evidence type="ECO:0008006" key="4">
    <source>
        <dbReference type="Google" id="ProtNLM"/>
    </source>
</evidence>
<organism evidence="2 3">
    <name type="scientific">Saccharothrix carnea</name>
    <dbReference type="NCBI Taxonomy" id="1280637"/>
    <lineage>
        <taxon>Bacteria</taxon>
        <taxon>Bacillati</taxon>
        <taxon>Actinomycetota</taxon>
        <taxon>Actinomycetes</taxon>
        <taxon>Pseudonocardiales</taxon>
        <taxon>Pseudonocardiaceae</taxon>
        <taxon>Saccharothrix</taxon>
    </lineage>
</organism>
<evidence type="ECO:0000313" key="3">
    <source>
        <dbReference type="Proteomes" id="UP000241118"/>
    </source>
</evidence>
<dbReference type="OrthoDB" id="4025922at2"/>
<feature type="compositionally biased region" description="Low complexity" evidence="1">
    <location>
        <begin position="245"/>
        <end position="267"/>
    </location>
</feature>
<dbReference type="AlphaFoldDB" id="A0A2P8HYZ3"/>